<dbReference type="Pfam" id="PF07690">
    <property type="entry name" value="MFS_1"/>
    <property type="match status" value="1"/>
</dbReference>
<dbReference type="InterPro" id="IPR036259">
    <property type="entry name" value="MFS_trans_sf"/>
</dbReference>
<feature type="coiled-coil region" evidence="4">
    <location>
        <begin position="1345"/>
        <end position="1372"/>
    </location>
</feature>
<dbReference type="OMA" id="CVKFVDE"/>
<dbReference type="GO" id="GO:0022857">
    <property type="term" value="F:transmembrane transporter activity"/>
    <property type="evidence" value="ECO:0007669"/>
    <property type="project" value="InterPro"/>
</dbReference>
<feature type="binding site" evidence="3">
    <location>
        <begin position="1592"/>
        <end position="1599"/>
    </location>
    <ligand>
        <name>ATP</name>
        <dbReference type="ChEBI" id="CHEBI:30616"/>
    </ligand>
</feature>
<dbReference type="RefSeq" id="XP_024572104.1">
    <property type="nucleotide sequence ID" value="XM_024727481.1"/>
</dbReference>
<dbReference type="SUPFAM" id="SSF52540">
    <property type="entry name" value="P-loop containing nucleoside triphosphate hydrolases"/>
    <property type="match status" value="1"/>
</dbReference>
<evidence type="ECO:0000256" key="2">
    <source>
        <dbReference type="ARBA" id="ARBA00022840"/>
    </source>
</evidence>
<feature type="region of interest" description="Disordered" evidence="5">
    <location>
        <begin position="1291"/>
        <end position="1343"/>
    </location>
</feature>
<proteinExistence type="inferred from homology"/>
<keyword evidence="6" id="KW-1133">Transmembrane helix</keyword>
<keyword evidence="9" id="KW-1185">Reference proteome</keyword>
<dbReference type="InterPro" id="IPR036961">
    <property type="entry name" value="Kinesin_motor_dom_sf"/>
</dbReference>
<dbReference type="PANTHER" id="PTHR47972:SF16">
    <property type="entry name" value="KINESIN-LIKE PROTEIN"/>
    <property type="match status" value="1"/>
</dbReference>
<dbReference type="InterPro" id="IPR019821">
    <property type="entry name" value="Kinesin_motor_CS"/>
</dbReference>
<feature type="coiled-coil region" evidence="4">
    <location>
        <begin position="771"/>
        <end position="805"/>
    </location>
</feature>
<evidence type="ECO:0000313" key="8">
    <source>
        <dbReference type="EMBL" id="CEG35735.1"/>
    </source>
</evidence>
<dbReference type="GO" id="GO:0005524">
    <property type="term" value="F:ATP binding"/>
    <property type="evidence" value="ECO:0007669"/>
    <property type="project" value="UniProtKB-UniRule"/>
</dbReference>
<dbReference type="OrthoDB" id="3176171at2759"/>
<dbReference type="InterPro" id="IPR027640">
    <property type="entry name" value="Kinesin-like_fam"/>
</dbReference>
<dbReference type="STRING" id="4781.A0A0P1A5B5"/>
<dbReference type="InterPro" id="IPR001752">
    <property type="entry name" value="Kinesin_motor_dom"/>
</dbReference>
<dbReference type="Gene3D" id="1.20.1250.20">
    <property type="entry name" value="MFS general substrate transporter like domains"/>
    <property type="match status" value="2"/>
</dbReference>
<feature type="transmembrane region" description="Helical" evidence="6">
    <location>
        <begin position="338"/>
        <end position="371"/>
    </location>
</feature>
<keyword evidence="3" id="KW-0505">Motor protein</keyword>
<evidence type="ECO:0000256" key="6">
    <source>
        <dbReference type="SAM" id="Phobius"/>
    </source>
</evidence>
<feature type="transmembrane region" description="Helical" evidence="6">
    <location>
        <begin position="391"/>
        <end position="414"/>
    </location>
</feature>
<feature type="transmembrane region" description="Helical" evidence="6">
    <location>
        <begin position="185"/>
        <end position="209"/>
    </location>
</feature>
<dbReference type="PROSITE" id="PS50067">
    <property type="entry name" value="KINESIN_MOTOR_2"/>
    <property type="match status" value="1"/>
</dbReference>
<comment type="similarity">
    <text evidence="3">Belongs to the TRAFAC class myosin-kinesin ATPase superfamily. Kinesin family.</text>
</comment>
<dbReference type="Proteomes" id="UP000054928">
    <property type="component" value="Unassembled WGS sequence"/>
</dbReference>
<dbReference type="GeneID" id="36395125"/>
<dbReference type="GO" id="GO:0007018">
    <property type="term" value="P:microtubule-based movement"/>
    <property type="evidence" value="ECO:0007669"/>
    <property type="project" value="InterPro"/>
</dbReference>
<evidence type="ECO:0000256" key="4">
    <source>
        <dbReference type="SAM" id="Coils"/>
    </source>
</evidence>
<dbReference type="InterPro" id="IPR027417">
    <property type="entry name" value="P-loop_NTPase"/>
</dbReference>
<keyword evidence="6" id="KW-0812">Transmembrane</keyword>
<keyword evidence="4" id="KW-0175">Coiled coil</keyword>
<feature type="domain" description="Kinesin motor" evidence="7">
    <location>
        <begin position="1511"/>
        <end position="1834"/>
    </location>
</feature>
<sequence>MNFSTSPFNQLTPKAQESSFLASPTSVFVQVNQSEDLNSKQYELPVDTQQFDRATQLKLSSMQRPHMRIFYLSWMSAITGFFGWYAIPPLMPIIKTQLDLSDTDVLNSDIASTASTIFSRLAAGPLLDRYGPQVVQKTVLWLGALPIFCAAFVQSATSLLALRFLIAGTANAITGGFGLSVSEDIGWRITIAFPAFLMLIMSGVIHFAVDSCPSGKFQDFLRTQRRSEQEVSVQRTHLCEAFRRVLSDRNVLIMIAHYAACFGTELQLNNMGALYFYNEFKQTDCTNTSDCSVLTKTSAATVASSFGLMNLFARAVGGIVSDAMNCRLEMRGRQYTQLILLCILGTLVMALSQSYNLALCVTLYVLVAIAAQATGGSTYSIVPYLNEEYTGTVNGLVGAGGNMGGAFFGVLFRVTGSYNTGLFYMSVFIFFCALLTPFCQLSHVQNHSDVVENVSNMSQHEPNEVYDQLANPHDLTVTNMESGRRNLRASSPEEMIGNTSFHTSNRVQVAPLPLTSDCHVGQVFDPNASCPAPRNEHEEAYIPVALARSQLKKVVADMHTMKAEQVENVTAIVNHYRQLEKETQERHETRVRTLKTRAEEKVNETRKLYDELTKTGFERDKMYAREKQELLDEQSKERWQFVQDREEWQRSLELALQAQEDLFTREQNVACQEIAHISRTALKTLLEYKSLKNFSNELEMYVEDAFGQTVRMTELCQNLRSNLKTQQKAWIHYKVEVQRHYEVYTDINGLVLILIDEAMERVEHQIQANQWQKFQLKLQDLQTKAQTAESQILLLKRQLRIALNQYDKIEAHAVQETLQLLVHAVVCMTNESSGVMTVNVRTQTQELNDAIEIADEVSSSSSEYKKNVDKDDQKLALISSKQALHDAIEKLEAATDAKKTVKSSVKTWLKAFQHQFGREPSHEEKAQVKDKYRAFKHAEQAVILQKRVVQTLKQQHQELISKYDDLNPLDIQEKNETGKVLIEVAKSIQEGPSRLDSSPLLRPSIETFDVGVEAVVKRRDSSTDADLNVCQDEAIDILKKELEEARSHLNVCNYESKMTENRNVMIKSHCEILESSHDESTHSKVEEMNSDQMRVTKREEMDQDAYLAQKAEITRLSDEILQHKAEKKRLDIEIEQLRCKVSESRDRGLSLLSEAKVSLDVDIKGLDDQLTVANECEEWKDVKEVLTKEEEDLPVEPNLFEKKEFQEKESQEIKEDAARSIQIIQLITDAVTRGKSHFNRGLNDKQRRAVASVLKRIVVESVRLPPARGIPALRRQLDIVRESCEEWLNTREQQARGRLTERSNRKDVVYNSMQEKSEEKKTPKKPNIQNSSTVTQFSPVEANGIEETRQKLRSLEASSKADQKKIMQLEAALAKNSINKVQETNAVVNDRRILELEKKHQKVLEENEVKAKKEIKALNQKIQSTNETCQLLREEIDRLQKEVTQTGGQVKFIGELENEVNRLRNETALILPLRNEVQDVKAQHIILETRYREEQALRKKYYNQIEDMKGKIRVYARCRPMSEAERIRQCTNCVKVLDEFSLEITGGMRGLKTFVYDQVFPPGSTQNQVFEDTKNLLQSAVDGYNVCIFAYGQTGSGKTFTMTGTETDLGLSPRAIYHLFHLAEENQVNWNITFQATMLELYNDTLVDLFQLLDGNTQDVKLEIKKNEKGMVIVQNALMKKCVSPDQTLRLFDGANKKRQVGATKMNAESSRSHSIFSLLIESYNKTTKVTTIGKLSLVDLAGSERAGKTGATAERLKEAQAINKSLSALGDVISALSTNEKFIPYRNNKLTQLMQDSLGGNAKTLMFVNISPADYNQEETVTSLTYASRVKLITNSANKNSESEQTKKRKN</sequence>
<dbReference type="EMBL" id="CCYD01000109">
    <property type="protein sequence ID" value="CEG35735.1"/>
    <property type="molecule type" value="Genomic_DNA"/>
</dbReference>
<dbReference type="SMART" id="SM00129">
    <property type="entry name" value="KISc"/>
    <property type="match status" value="1"/>
</dbReference>
<evidence type="ECO:0000256" key="3">
    <source>
        <dbReference type="PROSITE-ProRule" id="PRU00283"/>
    </source>
</evidence>
<dbReference type="FunFam" id="3.40.850.10:FF:000146">
    <property type="entry name" value="Kinesin-like protein"/>
    <property type="match status" value="1"/>
</dbReference>
<keyword evidence="6" id="KW-0472">Membrane</keyword>
<protein>
    <submittedName>
        <fullName evidence="8">Kinesin-like protein</fullName>
    </submittedName>
</protein>
<feature type="transmembrane region" description="Helical" evidence="6">
    <location>
        <begin position="134"/>
        <end position="153"/>
    </location>
</feature>
<dbReference type="PANTHER" id="PTHR47972">
    <property type="entry name" value="KINESIN-LIKE PROTEIN KLP-3"/>
    <property type="match status" value="1"/>
</dbReference>
<feature type="compositionally biased region" description="Basic and acidic residues" evidence="5">
    <location>
        <begin position="1293"/>
        <end position="1308"/>
    </location>
</feature>
<feature type="transmembrane region" description="Helical" evidence="6">
    <location>
        <begin position="421"/>
        <end position="438"/>
    </location>
</feature>
<dbReference type="PRINTS" id="PR00380">
    <property type="entry name" value="KINESINHEAVY"/>
</dbReference>
<accession>A0A0P1A5B5</accession>
<feature type="transmembrane region" description="Helical" evidence="6">
    <location>
        <begin position="160"/>
        <end position="179"/>
    </location>
</feature>
<dbReference type="SUPFAM" id="SSF103473">
    <property type="entry name" value="MFS general substrate transporter"/>
    <property type="match status" value="1"/>
</dbReference>
<evidence type="ECO:0000256" key="1">
    <source>
        <dbReference type="ARBA" id="ARBA00022741"/>
    </source>
</evidence>
<dbReference type="InterPro" id="IPR011701">
    <property type="entry name" value="MFS"/>
</dbReference>
<reference evidence="9" key="1">
    <citation type="submission" date="2014-09" db="EMBL/GenBank/DDBJ databases">
        <authorList>
            <person name="Sharma Rahul"/>
            <person name="Thines Marco"/>
        </authorList>
    </citation>
    <scope>NUCLEOTIDE SEQUENCE [LARGE SCALE GENOMIC DNA]</scope>
</reference>
<evidence type="ECO:0000259" key="7">
    <source>
        <dbReference type="PROSITE" id="PS50067"/>
    </source>
</evidence>
<keyword evidence="1 3" id="KW-0547">Nucleotide-binding</keyword>
<name>A0A0P1A5B5_PLAHL</name>
<dbReference type="GO" id="GO:0003777">
    <property type="term" value="F:microtubule motor activity"/>
    <property type="evidence" value="ECO:0007669"/>
    <property type="project" value="InterPro"/>
</dbReference>
<evidence type="ECO:0000313" key="9">
    <source>
        <dbReference type="Proteomes" id="UP000054928"/>
    </source>
</evidence>
<keyword evidence="2 3" id="KW-0067">ATP-binding</keyword>
<feature type="transmembrane region" description="Helical" evidence="6">
    <location>
        <begin position="69"/>
        <end position="87"/>
    </location>
</feature>
<feature type="coiled-coil region" evidence="4">
    <location>
        <begin position="1401"/>
        <end position="1449"/>
    </location>
</feature>
<dbReference type="PROSITE" id="PS00411">
    <property type="entry name" value="KINESIN_MOTOR_1"/>
    <property type="match status" value="1"/>
</dbReference>
<feature type="coiled-coil region" evidence="4">
    <location>
        <begin position="1113"/>
        <end position="1147"/>
    </location>
</feature>
<dbReference type="GO" id="GO:0008017">
    <property type="term" value="F:microtubule binding"/>
    <property type="evidence" value="ECO:0007669"/>
    <property type="project" value="InterPro"/>
</dbReference>
<dbReference type="Gene3D" id="3.40.850.10">
    <property type="entry name" value="Kinesin motor domain"/>
    <property type="match status" value="1"/>
</dbReference>
<organism evidence="8 9">
    <name type="scientific">Plasmopara halstedii</name>
    <name type="common">Downy mildew of sunflower</name>
    <dbReference type="NCBI Taxonomy" id="4781"/>
    <lineage>
        <taxon>Eukaryota</taxon>
        <taxon>Sar</taxon>
        <taxon>Stramenopiles</taxon>
        <taxon>Oomycota</taxon>
        <taxon>Peronosporomycetes</taxon>
        <taxon>Peronosporales</taxon>
        <taxon>Peronosporaceae</taxon>
        <taxon>Plasmopara</taxon>
    </lineage>
</organism>
<feature type="compositionally biased region" description="Polar residues" evidence="5">
    <location>
        <begin position="1327"/>
        <end position="1338"/>
    </location>
</feature>
<evidence type="ECO:0000256" key="5">
    <source>
        <dbReference type="SAM" id="MobiDB-lite"/>
    </source>
</evidence>
<dbReference type="Pfam" id="PF00225">
    <property type="entry name" value="Kinesin"/>
    <property type="match status" value="1"/>
</dbReference>